<evidence type="ECO:0000313" key="7">
    <source>
        <dbReference type="EMBL" id="CAF1088433.1"/>
    </source>
</evidence>
<gene>
    <name evidence="7" type="ORF">BJG266_LOCUS20667</name>
    <name evidence="6" type="ORF">QVE165_LOCUS15486</name>
</gene>
<keyword evidence="4" id="KW-0732">Signal</keyword>
<dbReference type="PANTHER" id="PTHR45964:SF9">
    <property type="entry name" value="SULFOTRANSFERASE"/>
    <property type="match status" value="1"/>
</dbReference>
<evidence type="ECO:0000313" key="8">
    <source>
        <dbReference type="Proteomes" id="UP000663832"/>
    </source>
</evidence>
<keyword evidence="3" id="KW-0472">Membrane</keyword>
<evidence type="ECO:0000256" key="2">
    <source>
        <dbReference type="SAM" id="MobiDB-lite"/>
    </source>
</evidence>
<dbReference type="EMBL" id="CAJNOI010000118">
    <property type="protein sequence ID" value="CAF1088433.1"/>
    <property type="molecule type" value="Genomic_DNA"/>
</dbReference>
<protein>
    <recommendedName>
        <fullName evidence="5">WSC domain-containing protein</fullName>
    </recommendedName>
</protein>
<accession>A0A814HL40</accession>
<organism evidence="6 8">
    <name type="scientific">Adineta steineri</name>
    <dbReference type="NCBI Taxonomy" id="433720"/>
    <lineage>
        <taxon>Eukaryota</taxon>
        <taxon>Metazoa</taxon>
        <taxon>Spiralia</taxon>
        <taxon>Gnathifera</taxon>
        <taxon>Rotifera</taxon>
        <taxon>Eurotatoria</taxon>
        <taxon>Bdelloidea</taxon>
        <taxon>Adinetida</taxon>
        <taxon>Adinetidae</taxon>
        <taxon>Adineta</taxon>
    </lineage>
</organism>
<dbReference type="PANTHER" id="PTHR45964">
    <property type="entry name" value="WSCD FAMILY MEMBER CG9164"/>
    <property type="match status" value="1"/>
</dbReference>
<feature type="compositionally biased region" description="Polar residues" evidence="2">
    <location>
        <begin position="1064"/>
        <end position="1075"/>
    </location>
</feature>
<dbReference type="EMBL" id="CAJNOM010000084">
    <property type="protein sequence ID" value="CAF1011332.1"/>
    <property type="molecule type" value="Genomic_DNA"/>
</dbReference>
<dbReference type="InterPro" id="IPR002889">
    <property type="entry name" value="WSC_carb-bd"/>
</dbReference>
<evidence type="ECO:0000256" key="4">
    <source>
        <dbReference type="SAM" id="SignalP"/>
    </source>
</evidence>
<feature type="transmembrane region" description="Helical" evidence="3">
    <location>
        <begin position="809"/>
        <end position="834"/>
    </location>
</feature>
<keyword evidence="3" id="KW-0812">Transmembrane</keyword>
<dbReference type="OrthoDB" id="10055437at2759"/>
<feature type="domain" description="WSC" evidence="5">
    <location>
        <begin position="126"/>
        <end position="214"/>
    </location>
</feature>
<feature type="signal peptide" evidence="4">
    <location>
        <begin position="1"/>
        <end position="19"/>
    </location>
</feature>
<dbReference type="PROSITE" id="PS51212">
    <property type="entry name" value="WSC"/>
    <property type="match status" value="2"/>
</dbReference>
<dbReference type="Proteomes" id="UP000663877">
    <property type="component" value="Unassembled WGS sequence"/>
</dbReference>
<feature type="domain" description="WSC" evidence="5">
    <location>
        <begin position="20"/>
        <end position="110"/>
    </location>
</feature>
<evidence type="ECO:0000313" key="6">
    <source>
        <dbReference type="EMBL" id="CAF1011332.1"/>
    </source>
</evidence>
<evidence type="ECO:0000256" key="1">
    <source>
        <dbReference type="ARBA" id="ARBA00022737"/>
    </source>
</evidence>
<keyword evidence="8" id="KW-1185">Reference proteome</keyword>
<dbReference type="Pfam" id="PF01822">
    <property type="entry name" value="WSC"/>
    <property type="match status" value="2"/>
</dbReference>
<evidence type="ECO:0000259" key="5">
    <source>
        <dbReference type="PROSITE" id="PS51212"/>
    </source>
</evidence>
<sequence length="1278" mass="139919">MRALFLLYYLFVQLTFTYSLNQYLGCFIDQLDNRDLQIFIGDYEQLTPAQCIIACRERNYDYAGIQYGNECRCGQQYGKYGRVSEDECNYACKTSEKCGGDYRNSIYSVIESVDRSKTDAICLNTVVGYQGCFSDATLITLTGFVNSIEECVSRCAINYNYAGIVNGNLCHCGDDLNEPSVNTFLCNIPCNGSRNNMTIDCCGGLDVLSVYDVKSYQYPSPDDRSKINVRDGDPTAITQETSSHASVITTAITLSLNVTDHASTTSHNFNLSDSSTASTLTTPHITIDANSTIGLLLTSIQSSNTTSSVTLSNTSFITTVPNTDTSTVHQTDSTHLTNTTTITVAITQSSSHIDTLPTTISTTTSISTTILTAQSSPHTDAAQTNIITIPISSSSPHTDATTTVTTGISSSAAHTDTSHIIDIITSNTIPITQSSTVILNTQSSSHIGVSQDTSTSTFLSTHIDTTTIANTGITNTMTISTSPTISTSQSSSLHADTSTITYTTLHMDTTQTMTNSAVSTITTLPTSLLTIISSSLSHTDTSVTSVLSSSLHTDTSQTHTDTSSSTITVISSSPITATSSTESSITSSVATSTIASQTTTILSTSSSTVAASVTTTQTAASTLITTSITNTTSATVVTSSILSSASVTVSATSSLTTTTPSQTYSIFTVFKVFSPAVFNPNNSTHVAAIQQGLVKVITVGFSCLNDSSNPQCISSRRRRQACPAYSVNIIPPITLISNNGVNPQLYRVNYTVSDLCTAGLISATQVKEATDKVPTDQKVALLGYTVDGDLVQSSSITTEPAVSAPDSKLWIIGAVLGPIAFVLLLIGICCFLYFKCRPRGNNPSTAQAVYNAPRMSRVQDYQTIPADKKRDQATPANNFRVLTQNDVHTSNTASAQHFTPIELQKPLNNQPQYPASVEIPMQEIRRQNDVERWRNKLRLQEKFEERYADPITDLDRLHNSSMENKITPPNTNRSMPLQHDTRAFEANVSNMFIQPVNEMNMYGQTLAARRRPLASEIEEGRNQLHRLLDEVLDKTEPIQPIPPYNPDSETERRKNRRQRRRVHSTTYDPRNSSIGPGNLHGHHIPVIPELSERPDPSLLRHHYSPYEAGDRAYEIERYAPVALKPKYTSDDTDIRQRYGQSSYRSNPPLFYDDSRLTAGNVISPDVYTVQNHQTRMRHNLQRQHRFNENEVYIDTIPKQRDGPRLLVQNAWSTSEEDNNNAFQLKPSDLNNDAPKRNDFHDEYLIAKQSVVNTKNLISSIQDELQQIVGEPPSDNYHA</sequence>
<proteinExistence type="predicted"/>
<reference evidence="6" key="1">
    <citation type="submission" date="2021-02" db="EMBL/GenBank/DDBJ databases">
        <authorList>
            <person name="Nowell W R."/>
        </authorList>
    </citation>
    <scope>NUCLEOTIDE SEQUENCE</scope>
</reference>
<evidence type="ECO:0000256" key="3">
    <source>
        <dbReference type="SAM" id="Phobius"/>
    </source>
</evidence>
<comment type="caution">
    <text evidence="6">The sequence shown here is derived from an EMBL/GenBank/DDBJ whole genome shotgun (WGS) entry which is preliminary data.</text>
</comment>
<name>A0A814HL40_9BILA</name>
<feature type="region of interest" description="Disordered" evidence="2">
    <location>
        <begin position="1215"/>
        <end position="1234"/>
    </location>
</feature>
<keyword evidence="1" id="KW-0677">Repeat</keyword>
<feature type="compositionally biased region" description="Basic residues" evidence="2">
    <location>
        <begin position="1053"/>
        <end position="1063"/>
    </location>
</feature>
<dbReference type="SMART" id="SM00321">
    <property type="entry name" value="WSC"/>
    <property type="match status" value="2"/>
</dbReference>
<dbReference type="InterPro" id="IPR051589">
    <property type="entry name" value="Sialate-O-sulfotransferase"/>
</dbReference>
<dbReference type="Proteomes" id="UP000663832">
    <property type="component" value="Unassembled WGS sequence"/>
</dbReference>
<dbReference type="AlphaFoldDB" id="A0A814HL40"/>
<keyword evidence="3" id="KW-1133">Transmembrane helix</keyword>
<feature type="region of interest" description="Disordered" evidence="2">
    <location>
        <begin position="1033"/>
        <end position="1080"/>
    </location>
</feature>
<feature type="chain" id="PRO_5036224655" description="WSC domain-containing protein" evidence="4">
    <location>
        <begin position="20"/>
        <end position="1278"/>
    </location>
</feature>